<dbReference type="GO" id="GO:0016020">
    <property type="term" value="C:membrane"/>
    <property type="evidence" value="ECO:0007669"/>
    <property type="project" value="UniProtKB-SubCell"/>
</dbReference>
<dbReference type="PANTHER" id="PTHR48007:SF39">
    <property type="entry name" value="PROTEIN KINASE DOMAIN-CONTAINING PROTEIN"/>
    <property type="match status" value="1"/>
</dbReference>
<evidence type="ECO:0000259" key="10">
    <source>
        <dbReference type="Pfam" id="PF08263"/>
    </source>
</evidence>
<dbReference type="InterPro" id="IPR036397">
    <property type="entry name" value="RNaseH_sf"/>
</dbReference>
<dbReference type="InterPro" id="IPR002156">
    <property type="entry name" value="RNaseH_domain"/>
</dbReference>
<dbReference type="Gene3D" id="3.80.10.10">
    <property type="entry name" value="Ribonuclease Inhibitor"/>
    <property type="match status" value="1"/>
</dbReference>
<dbReference type="GO" id="GO:0003676">
    <property type="term" value="F:nucleic acid binding"/>
    <property type="evidence" value="ECO:0007669"/>
    <property type="project" value="InterPro"/>
</dbReference>
<keyword evidence="4" id="KW-0812">Transmembrane</keyword>
<keyword evidence="7" id="KW-1133">Transmembrane helix</keyword>
<dbReference type="FunFam" id="3.80.10.10:FF:000041">
    <property type="entry name" value="LRR receptor-like serine/threonine-protein kinase ERECTA"/>
    <property type="match status" value="1"/>
</dbReference>
<evidence type="ECO:0000256" key="7">
    <source>
        <dbReference type="ARBA" id="ARBA00022989"/>
    </source>
</evidence>
<accession>A0A6A2XKY6</accession>
<dbReference type="Pfam" id="PF08263">
    <property type="entry name" value="LRRNT_2"/>
    <property type="match status" value="1"/>
</dbReference>
<proteinExistence type="inferred from homology"/>
<organism evidence="12 13">
    <name type="scientific">Hibiscus syriacus</name>
    <name type="common">Rose of Sharon</name>
    <dbReference type="NCBI Taxonomy" id="106335"/>
    <lineage>
        <taxon>Eukaryota</taxon>
        <taxon>Viridiplantae</taxon>
        <taxon>Streptophyta</taxon>
        <taxon>Embryophyta</taxon>
        <taxon>Tracheophyta</taxon>
        <taxon>Spermatophyta</taxon>
        <taxon>Magnoliopsida</taxon>
        <taxon>eudicotyledons</taxon>
        <taxon>Gunneridae</taxon>
        <taxon>Pentapetalae</taxon>
        <taxon>rosids</taxon>
        <taxon>malvids</taxon>
        <taxon>Malvales</taxon>
        <taxon>Malvaceae</taxon>
        <taxon>Malvoideae</taxon>
        <taxon>Hibiscus</taxon>
    </lineage>
</organism>
<comment type="caution">
    <text evidence="12">The sequence shown here is derived from an EMBL/GenBank/DDBJ whole genome shotgun (WGS) entry which is preliminary data.</text>
</comment>
<dbReference type="AlphaFoldDB" id="A0A6A2XKY6"/>
<evidence type="ECO:0000313" key="13">
    <source>
        <dbReference type="Proteomes" id="UP000436088"/>
    </source>
</evidence>
<evidence type="ECO:0000256" key="6">
    <source>
        <dbReference type="ARBA" id="ARBA00022737"/>
    </source>
</evidence>
<sequence>MEPFVSRYWFISYLGFTTFVSLVPVVRSGDAEALLALKSTIDPSNSLPWKWTNVCAWKGIKECLNGRVTKLVWEHLTGSLDEQNLNRLDQLRVLSFKSNSISGRIPDLSGLVNLKSLFLNGKNFTGEFPESITRLHRLKTIVLSDNRITGRIPASLLNLKRLYTLYLQDNEFKGTVPALNQTGLRLFNVPNNQRQIPVTSALVRFNISSFYGNIDLCGEQIETHVGRSIPGRRWDPEEKLWGTAWSYQAIPLRNNFVFNGQIWSWSWAKTICTSLKYGPNHIHRSATIQHWRPPLTDFNELNTDGAVNPLTTEASGGGIFRNSEGKWITGFCRSFGRCSILHAELWAVLDDLNVAWRRGFNRIEMEMDNQEAVRILNDPGQSHEPTIVRPDALARLGCSETILELEELQAFSRETRQGKQDPLTAKAISLPL</sequence>
<keyword evidence="9" id="KW-0325">Glycoprotein</keyword>
<dbReference type="Gene3D" id="3.30.420.10">
    <property type="entry name" value="Ribonuclease H-like superfamily/Ribonuclease H"/>
    <property type="match status" value="1"/>
</dbReference>
<comment type="similarity">
    <text evidence="2">Belongs to the RLP family.</text>
</comment>
<evidence type="ECO:0000256" key="9">
    <source>
        <dbReference type="ARBA" id="ARBA00023180"/>
    </source>
</evidence>
<dbReference type="EMBL" id="VEPZ02001387">
    <property type="protein sequence ID" value="KAE8676202.1"/>
    <property type="molecule type" value="Genomic_DNA"/>
</dbReference>
<keyword evidence="6" id="KW-0677">Repeat</keyword>
<dbReference type="InterPro" id="IPR001611">
    <property type="entry name" value="Leu-rich_rpt"/>
</dbReference>
<evidence type="ECO:0000256" key="5">
    <source>
        <dbReference type="ARBA" id="ARBA00022729"/>
    </source>
</evidence>
<evidence type="ECO:0000256" key="1">
    <source>
        <dbReference type="ARBA" id="ARBA00004479"/>
    </source>
</evidence>
<dbReference type="SUPFAM" id="SSF52058">
    <property type="entry name" value="L domain-like"/>
    <property type="match status" value="1"/>
</dbReference>
<evidence type="ECO:0000256" key="2">
    <source>
        <dbReference type="ARBA" id="ARBA00009592"/>
    </source>
</evidence>
<dbReference type="PANTHER" id="PTHR48007">
    <property type="entry name" value="LEUCINE-RICH REPEAT RECEPTOR-LIKE PROTEIN KINASE PXC1"/>
    <property type="match status" value="1"/>
</dbReference>
<dbReference type="Proteomes" id="UP000436088">
    <property type="component" value="Unassembled WGS sequence"/>
</dbReference>
<dbReference type="InterPro" id="IPR032675">
    <property type="entry name" value="LRR_dom_sf"/>
</dbReference>
<feature type="domain" description="Leucine-rich repeat-containing N-terminal plant-type" evidence="10">
    <location>
        <begin position="29"/>
        <end position="60"/>
    </location>
</feature>
<keyword evidence="13" id="KW-1185">Reference proteome</keyword>
<dbReference type="GO" id="GO:0016301">
    <property type="term" value="F:kinase activity"/>
    <property type="evidence" value="ECO:0007669"/>
    <property type="project" value="UniProtKB-KW"/>
</dbReference>
<dbReference type="Pfam" id="PF13855">
    <property type="entry name" value="LRR_8"/>
    <property type="match status" value="1"/>
</dbReference>
<evidence type="ECO:0000256" key="8">
    <source>
        <dbReference type="ARBA" id="ARBA00023136"/>
    </source>
</evidence>
<dbReference type="InterPro" id="IPR012337">
    <property type="entry name" value="RNaseH-like_sf"/>
</dbReference>
<name>A0A6A2XKY6_HIBSY</name>
<feature type="domain" description="RNase H type-1" evidence="11">
    <location>
        <begin position="302"/>
        <end position="383"/>
    </location>
</feature>
<protein>
    <submittedName>
        <fullName evidence="12">Inactive leucine-rich repeat receptor-like serine/threonine-protein kinase</fullName>
    </submittedName>
</protein>
<evidence type="ECO:0000256" key="4">
    <source>
        <dbReference type="ARBA" id="ARBA00022692"/>
    </source>
</evidence>
<keyword evidence="5" id="KW-0732">Signal</keyword>
<dbReference type="InterPro" id="IPR013210">
    <property type="entry name" value="LRR_N_plant-typ"/>
</dbReference>
<gene>
    <name evidence="12" type="ORF">F3Y22_tig00111621pilonHSYRG00301</name>
</gene>
<evidence type="ECO:0000313" key="12">
    <source>
        <dbReference type="EMBL" id="KAE8676202.1"/>
    </source>
</evidence>
<dbReference type="InterPro" id="IPR046959">
    <property type="entry name" value="PRK1-6/SRF4-like"/>
</dbReference>
<evidence type="ECO:0000256" key="3">
    <source>
        <dbReference type="ARBA" id="ARBA00022614"/>
    </source>
</evidence>
<keyword evidence="8" id="KW-0472">Membrane</keyword>
<dbReference type="Pfam" id="PF13456">
    <property type="entry name" value="RVT_3"/>
    <property type="match status" value="1"/>
</dbReference>
<dbReference type="GO" id="GO:0004523">
    <property type="term" value="F:RNA-DNA hybrid ribonuclease activity"/>
    <property type="evidence" value="ECO:0007669"/>
    <property type="project" value="InterPro"/>
</dbReference>
<reference evidence="12" key="1">
    <citation type="submission" date="2019-09" db="EMBL/GenBank/DDBJ databases">
        <title>Draft genome information of white flower Hibiscus syriacus.</title>
        <authorList>
            <person name="Kim Y.-M."/>
        </authorList>
    </citation>
    <scope>NUCLEOTIDE SEQUENCE [LARGE SCALE GENOMIC DNA]</scope>
    <source>
        <strain evidence="12">YM2019G1</strain>
    </source>
</reference>
<comment type="subcellular location">
    <subcellularLocation>
        <location evidence="1">Membrane</location>
        <topology evidence="1">Single-pass type I membrane protein</topology>
    </subcellularLocation>
</comment>
<evidence type="ECO:0000259" key="11">
    <source>
        <dbReference type="Pfam" id="PF13456"/>
    </source>
</evidence>
<keyword evidence="3" id="KW-0433">Leucine-rich repeat</keyword>
<dbReference type="SUPFAM" id="SSF53098">
    <property type="entry name" value="Ribonuclease H-like"/>
    <property type="match status" value="1"/>
</dbReference>
<dbReference type="InterPro" id="IPR044730">
    <property type="entry name" value="RNase_H-like_dom_plant"/>
</dbReference>
<dbReference type="CDD" id="cd06222">
    <property type="entry name" value="RNase_H_like"/>
    <property type="match status" value="1"/>
</dbReference>